<evidence type="ECO:0000313" key="10">
    <source>
        <dbReference type="Proteomes" id="UP000295832"/>
    </source>
</evidence>
<keyword evidence="5 8" id="KW-0812">Transmembrane</keyword>
<comment type="subcellular location">
    <subcellularLocation>
        <location evidence="1">Membrane</location>
        <topology evidence="1">Multi-pass membrane protein</topology>
    </subcellularLocation>
</comment>
<feature type="transmembrane region" description="Helical" evidence="8">
    <location>
        <begin position="14"/>
        <end position="37"/>
    </location>
</feature>
<feature type="transmembrane region" description="Helical" evidence="8">
    <location>
        <begin position="148"/>
        <end position="171"/>
    </location>
</feature>
<dbReference type="PANTHER" id="PTHR34975:SF2">
    <property type="entry name" value="SPORE GERMINATION PROTEIN A2"/>
    <property type="match status" value="1"/>
</dbReference>
<dbReference type="GO" id="GO:0016020">
    <property type="term" value="C:membrane"/>
    <property type="evidence" value="ECO:0007669"/>
    <property type="project" value="UniProtKB-SubCell"/>
</dbReference>
<dbReference type="GO" id="GO:0009847">
    <property type="term" value="P:spore germination"/>
    <property type="evidence" value="ECO:0007669"/>
    <property type="project" value="InterPro"/>
</dbReference>
<evidence type="ECO:0000256" key="3">
    <source>
        <dbReference type="ARBA" id="ARBA00022448"/>
    </source>
</evidence>
<feature type="transmembrane region" description="Helical" evidence="8">
    <location>
        <begin position="43"/>
        <end position="63"/>
    </location>
</feature>
<dbReference type="PANTHER" id="PTHR34975">
    <property type="entry name" value="SPORE GERMINATION PROTEIN A2"/>
    <property type="match status" value="1"/>
</dbReference>
<feature type="transmembrane region" description="Helical" evidence="8">
    <location>
        <begin position="114"/>
        <end position="136"/>
    </location>
</feature>
<feature type="transmembrane region" description="Helical" evidence="8">
    <location>
        <begin position="191"/>
        <end position="212"/>
    </location>
</feature>
<feature type="transmembrane region" description="Helical" evidence="8">
    <location>
        <begin position="305"/>
        <end position="322"/>
    </location>
</feature>
<evidence type="ECO:0000256" key="2">
    <source>
        <dbReference type="ARBA" id="ARBA00007998"/>
    </source>
</evidence>
<dbReference type="InterPro" id="IPR004761">
    <property type="entry name" value="Spore_GerAB"/>
</dbReference>
<feature type="transmembrane region" description="Helical" evidence="8">
    <location>
        <begin position="342"/>
        <end position="359"/>
    </location>
</feature>
<proteinExistence type="inferred from homology"/>
<gene>
    <name evidence="9" type="ORF">C7959_13321</name>
</gene>
<protein>
    <submittedName>
        <fullName evidence="9">Spore germination protein (Amino acid permease)</fullName>
    </submittedName>
</protein>
<evidence type="ECO:0000256" key="4">
    <source>
        <dbReference type="ARBA" id="ARBA00022544"/>
    </source>
</evidence>
<name>A0A4R8GQG1_9FIRM</name>
<keyword evidence="6 8" id="KW-1133">Transmembrane helix</keyword>
<evidence type="ECO:0000256" key="1">
    <source>
        <dbReference type="ARBA" id="ARBA00004141"/>
    </source>
</evidence>
<feature type="transmembrane region" description="Helical" evidence="8">
    <location>
        <begin position="271"/>
        <end position="293"/>
    </location>
</feature>
<reference evidence="9 10" key="1">
    <citation type="submission" date="2019-03" db="EMBL/GenBank/DDBJ databases">
        <title>Subsurface microbial communities from deep shales in Ohio and West Virginia, USA.</title>
        <authorList>
            <person name="Wrighton K."/>
        </authorList>
    </citation>
    <scope>NUCLEOTIDE SEQUENCE [LARGE SCALE GENOMIC DNA]</scope>
    <source>
        <strain evidence="9 10">MSL 6dP</strain>
    </source>
</reference>
<evidence type="ECO:0000256" key="5">
    <source>
        <dbReference type="ARBA" id="ARBA00022692"/>
    </source>
</evidence>
<keyword evidence="4" id="KW-0309">Germination</keyword>
<sequence>MSRAADGKIGWRELMPLIILVSVMVGVDITPVLLFKIGKNATWLFPLVWGVVMIIPLLALLSLLRSYQDKGLIEIIYQLTGKYLGFILGSLLFLISLNILIRMSSNYVQETADIFLFTSPDIEIYLLLIGTAYFIAKQGFEVIGRVSSLLFPYMVVAFIILVLLAQVDFIYEFLYPLGGPGVMKIIKSSVTHISLVMEFILLATFFPFVNNYKDYRRSIFGGLSISMLVISLTFVIYTVMFDYNQLQVISHPFNLLIRVTGIARFFMNFDAFFFAFWLMAMIIRFSFYLYLSTFLFARVLKIKEFEPLLLPFATLTIIMGLMPENPVKNIEMFKENLLWDNVWWFLLVLPLILWGIAYLKGELKQ</sequence>
<feature type="transmembrane region" description="Helical" evidence="8">
    <location>
        <begin position="83"/>
        <end position="102"/>
    </location>
</feature>
<dbReference type="AlphaFoldDB" id="A0A4R8GQG1"/>
<keyword evidence="7 8" id="KW-0472">Membrane</keyword>
<dbReference type="Proteomes" id="UP000295832">
    <property type="component" value="Unassembled WGS sequence"/>
</dbReference>
<organism evidence="9 10">
    <name type="scientific">Orenia marismortui</name>
    <dbReference type="NCBI Taxonomy" id="46469"/>
    <lineage>
        <taxon>Bacteria</taxon>
        <taxon>Bacillati</taxon>
        <taxon>Bacillota</taxon>
        <taxon>Clostridia</taxon>
        <taxon>Halanaerobiales</taxon>
        <taxon>Halobacteroidaceae</taxon>
        <taxon>Orenia</taxon>
    </lineage>
</organism>
<dbReference type="EMBL" id="SOEG01000033">
    <property type="protein sequence ID" value="TDX48035.1"/>
    <property type="molecule type" value="Genomic_DNA"/>
</dbReference>
<evidence type="ECO:0000256" key="7">
    <source>
        <dbReference type="ARBA" id="ARBA00023136"/>
    </source>
</evidence>
<feature type="transmembrane region" description="Helical" evidence="8">
    <location>
        <begin position="219"/>
        <end position="240"/>
    </location>
</feature>
<evidence type="ECO:0000256" key="8">
    <source>
        <dbReference type="SAM" id="Phobius"/>
    </source>
</evidence>
<dbReference type="RefSeq" id="WP_134118408.1">
    <property type="nucleotide sequence ID" value="NZ_SOEG01000033.1"/>
</dbReference>
<keyword evidence="3" id="KW-0813">Transport</keyword>
<comment type="similarity">
    <text evidence="2">Belongs to the amino acid-polyamine-organocation (APC) superfamily. Spore germination protein (SGP) (TC 2.A.3.9) family.</text>
</comment>
<keyword evidence="10" id="KW-1185">Reference proteome</keyword>
<accession>A0A4R8GQG1</accession>
<evidence type="ECO:0000313" key="9">
    <source>
        <dbReference type="EMBL" id="TDX48035.1"/>
    </source>
</evidence>
<evidence type="ECO:0000256" key="6">
    <source>
        <dbReference type="ARBA" id="ARBA00022989"/>
    </source>
</evidence>
<comment type="caution">
    <text evidence="9">The sequence shown here is derived from an EMBL/GenBank/DDBJ whole genome shotgun (WGS) entry which is preliminary data.</text>
</comment>
<dbReference type="Pfam" id="PF03845">
    <property type="entry name" value="Spore_permease"/>
    <property type="match status" value="1"/>
</dbReference>